<feature type="domain" description="O-methyltransferase C-terminal" evidence="4">
    <location>
        <begin position="115"/>
        <end position="319"/>
    </location>
</feature>
<dbReference type="Proteomes" id="UP001302329">
    <property type="component" value="Unassembled WGS sequence"/>
</dbReference>
<evidence type="ECO:0000313" key="6">
    <source>
        <dbReference type="EMBL" id="MEA5443577.1"/>
    </source>
</evidence>
<evidence type="ECO:0000259" key="5">
    <source>
        <dbReference type="Pfam" id="PF08100"/>
    </source>
</evidence>
<dbReference type="InterPro" id="IPR029063">
    <property type="entry name" value="SAM-dependent_MTases_sf"/>
</dbReference>
<keyword evidence="7" id="KW-1185">Reference proteome</keyword>
<dbReference type="Gene3D" id="3.40.50.150">
    <property type="entry name" value="Vaccinia Virus protein VP39"/>
    <property type="match status" value="1"/>
</dbReference>
<dbReference type="SUPFAM" id="SSF53335">
    <property type="entry name" value="S-adenosyl-L-methionine-dependent methyltransferases"/>
    <property type="match status" value="1"/>
</dbReference>
<dbReference type="GO" id="GO:0008168">
    <property type="term" value="F:methyltransferase activity"/>
    <property type="evidence" value="ECO:0007669"/>
    <property type="project" value="UniProtKB-KW"/>
</dbReference>
<evidence type="ECO:0000256" key="1">
    <source>
        <dbReference type="ARBA" id="ARBA00022603"/>
    </source>
</evidence>
<dbReference type="PIRSF" id="PIRSF005739">
    <property type="entry name" value="O-mtase"/>
    <property type="match status" value="1"/>
</dbReference>
<dbReference type="InterPro" id="IPR036390">
    <property type="entry name" value="WH_DNA-bd_sf"/>
</dbReference>
<dbReference type="RefSeq" id="WP_323357561.1">
    <property type="nucleotide sequence ID" value="NZ_JAYGHY010000056.1"/>
</dbReference>
<name>A0ABU5SZX4_9CYAN</name>
<organism evidence="6 7">
    <name type="scientific">Cyanobium gracile UHCC 0281</name>
    <dbReference type="NCBI Taxonomy" id="3110309"/>
    <lineage>
        <taxon>Bacteria</taxon>
        <taxon>Bacillati</taxon>
        <taxon>Cyanobacteriota</taxon>
        <taxon>Cyanophyceae</taxon>
        <taxon>Synechococcales</taxon>
        <taxon>Prochlorococcaceae</taxon>
        <taxon>Cyanobium</taxon>
    </lineage>
</organism>
<dbReference type="PROSITE" id="PS51683">
    <property type="entry name" value="SAM_OMT_II"/>
    <property type="match status" value="1"/>
</dbReference>
<sequence>MDPSADLSGQFLQLACGNWVTQMLNVAAELAIADHLAAAGPAGLTAEELAGRCDADGEALFRLLRGLASLGLFAESESQPRRFVLTPLAELLRSDHPGSLRQFARMLGGEHYDAWADLLHGVRSGESAFRHHFGEPVFDWYGHNPERGTIFDGAMTDFSRVETEGLLATWDFSGVQHLIDVGGGRGGLLQTVLRRHGHLRGTLFDQPAVVAPVAVPPELEGRFVVAAGDFFATVPADGDAYLLKHILHDWGDEACLTILGHIRAGLAPGGRVLILEQLIPPGNDPAPGKLLDLNMLVMTEGGRERTPAAYEQLLERAGLRLAGIHPTPSPVAVVEAMAA</sequence>
<keyword evidence="1 6" id="KW-0489">Methyltransferase</keyword>
<dbReference type="InterPro" id="IPR016461">
    <property type="entry name" value="COMT-like"/>
</dbReference>
<dbReference type="SUPFAM" id="SSF46785">
    <property type="entry name" value="Winged helix' DNA-binding domain"/>
    <property type="match status" value="1"/>
</dbReference>
<feature type="domain" description="O-methyltransferase dimerisation" evidence="5">
    <location>
        <begin position="12"/>
        <end position="92"/>
    </location>
</feature>
<keyword evidence="2" id="KW-0808">Transferase</keyword>
<dbReference type="InterPro" id="IPR036388">
    <property type="entry name" value="WH-like_DNA-bd_sf"/>
</dbReference>
<keyword evidence="3" id="KW-0949">S-adenosyl-L-methionine</keyword>
<accession>A0ABU5SZX4</accession>
<dbReference type="EMBL" id="JAYGHY010000056">
    <property type="protein sequence ID" value="MEA5443577.1"/>
    <property type="molecule type" value="Genomic_DNA"/>
</dbReference>
<reference evidence="6 7" key="1">
    <citation type="submission" date="2023-12" db="EMBL/GenBank/DDBJ databases">
        <title>Baltic Sea Cyanobacteria.</title>
        <authorList>
            <person name="Delbaje E."/>
            <person name="Fewer D.P."/>
            <person name="Shishido T.K."/>
        </authorList>
    </citation>
    <scope>NUCLEOTIDE SEQUENCE [LARGE SCALE GENOMIC DNA]</scope>
    <source>
        <strain evidence="6 7">UHCC 0281</strain>
    </source>
</reference>
<dbReference type="Pfam" id="PF00891">
    <property type="entry name" value="Methyltransf_2"/>
    <property type="match status" value="1"/>
</dbReference>
<dbReference type="PANTHER" id="PTHR43712:SF2">
    <property type="entry name" value="O-METHYLTRANSFERASE CICE"/>
    <property type="match status" value="1"/>
</dbReference>
<dbReference type="PANTHER" id="PTHR43712">
    <property type="entry name" value="PUTATIVE (AFU_ORTHOLOGUE AFUA_4G14580)-RELATED"/>
    <property type="match status" value="1"/>
</dbReference>
<evidence type="ECO:0000313" key="7">
    <source>
        <dbReference type="Proteomes" id="UP001302329"/>
    </source>
</evidence>
<dbReference type="InterPro" id="IPR012967">
    <property type="entry name" value="COMT_dimerisation"/>
</dbReference>
<proteinExistence type="predicted"/>
<dbReference type="Gene3D" id="1.10.287.1350">
    <property type="match status" value="1"/>
</dbReference>
<dbReference type="InterPro" id="IPR001077">
    <property type="entry name" value="COMT_C"/>
</dbReference>
<dbReference type="Pfam" id="PF08100">
    <property type="entry name" value="Dimerisation"/>
    <property type="match status" value="1"/>
</dbReference>
<evidence type="ECO:0000256" key="3">
    <source>
        <dbReference type="ARBA" id="ARBA00022691"/>
    </source>
</evidence>
<gene>
    <name evidence="6" type="ORF">VB739_13530</name>
</gene>
<evidence type="ECO:0000259" key="4">
    <source>
        <dbReference type="Pfam" id="PF00891"/>
    </source>
</evidence>
<evidence type="ECO:0000256" key="2">
    <source>
        <dbReference type="ARBA" id="ARBA00022679"/>
    </source>
</evidence>
<dbReference type="Gene3D" id="1.10.10.10">
    <property type="entry name" value="Winged helix-like DNA-binding domain superfamily/Winged helix DNA-binding domain"/>
    <property type="match status" value="1"/>
</dbReference>
<protein>
    <submittedName>
        <fullName evidence="6">Methyltransferase</fullName>
    </submittedName>
</protein>
<comment type="caution">
    <text evidence="6">The sequence shown here is derived from an EMBL/GenBank/DDBJ whole genome shotgun (WGS) entry which is preliminary data.</text>
</comment>
<dbReference type="GO" id="GO:0032259">
    <property type="term" value="P:methylation"/>
    <property type="evidence" value="ECO:0007669"/>
    <property type="project" value="UniProtKB-KW"/>
</dbReference>